<feature type="domain" description="AB hydrolase-1" evidence="3">
    <location>
        <begin position="149"/>
        <end position="503"/>
    </location>
</feature>
<keyword evidence="5" id="KW-1185">Reference proteome</keyword>
<proteinExistence type="inferred from homology"/>
<dbReference type="InterPro" id="IPR029058">
    <property type="entry name" value="AB_hydrolase_fold"/>
</dbReference>
<feature type="compositionally biased region" description="Low complexity" evidence="2">
    <location>
        <begin position="47"/>
        <end position="60"/>
    </location>
</feature>
<dbReference type="GO" id="GO:0042171">
    <property type="term" value="F:lysophosphatidic acid acyltransferase activity"/>
    <property type="evidence" value="ECO:0007669"/>
    <property type="project" value="TreeGrafter"/>
</dbReference>
<comment type="caution">
    <text evidence="4">The sequence shown here is derived from an EMBL/GenBank/DDBJ whole genome shotgun (WGS) entry which is preliminary data.</text>
</comment>
<dbReference type="SUPFAM" id="SSF53474">
    <property type="entry name" value="alpha/beta-Hydrolases"/>
    <property type="match status" value="1"/>
</dbReference>
<evidence type="ECO:0000313" key="4">
    <source>
        <dbReference type="EMBL" id="KAK1752088.1"/>
    </source>
</evidence>
<dbReference type="PANTHER" id="PTHR42886">
    <property type="entry name" value="RE40534P-RELATED"/>
    <property type="match status" value="1"/>
</dbReference>
<dbReference type="GO" id="GO:0005743">
    <property type="term" value="C:mitochondrial inner membrane"/>
    <property type="evidence" value="ECO:0007669"/>
    <property type="project" value="TreeGrafter"/>
</dbReference>
<organism evidence="4 5">
    <name type="scientific">Echria macrotheca</name>
    <dbReference type="NCBI Taxonomy" id="438768"/>
    <lineage>
        <taxon>Eukaryota</taxon>
        <taxon>Fungi</taxon>
        <taxon>Dikarya</taxon>
        <taxon>Ascomycota</taxon>
        <taxon>Pezizomycotina</taxon>
        <taxon>Sordariomycetes</taxon>
        <taxon>Sordariomycetidae</taxon>
        <taxon>Sordariales</taxon>
        <taxon>Schizotheciaceae</taxon>
        <taxon>Echria</taxon>
    </lineage>
</organism>
<dbReference type="GO" id="GO:0035965">
    <property type="term" value="P:cardiolipin acyl-chain remodeling"/>
    <property type="evidence" value="ECO:0007669"/>
    <property type="project" value="TreeGrafter"/>
</dbReference>
<evidence type="ECO:0000259" key="3">
    <source>
        <dbReference type="Pfam" id="PF00561"/>
    </source>
</evidence>
<evidence type="ECO:0000313" key="5">
    <source>
        <dbReference type="Proteomes" id="UP001239445"/>
    </source>
</evidence>
<dbReference type="Gene3D" id="3.40.50.1820">
    <property type="entry name" value="alpha/beta hydrolase"/>
    <property type="match status" value="1"/>
</dbReference>
<dbReference type="Pfam" id="PF00561">
    <property type="entry name" value="Abhydrolase_1"/>
    <property type="match status" value="1"/>
</dbReference>
<dbReference type="EMBL" id="MU839840">
    <property type="protein sequence ID" value="KAK1752088.1"/>
    <property type="molecule type" value="Genomic_DNA"/>
</dbReference>
<dbReference type="Proteomes" id="UP001239445">
    <property type="component" value="Unassembled WGS sequence"/>
</dbReference>
<evidence type="ECO:0000256" key="1">
    <source>
        <dbReference type="ARBA" id="ARBA00038097"/>
    </source>
</evidence>
<accession>A0AAJ0B7Z0</accession>
<evidence type="ECO:0000256" key="2">
    <source>
        <dbReference type="SAM" id="MobiDB-lite"/>
    </source>
</evidence>
<feature type="compositionally biased region" description="Polar residues" evidence="2">
    <location>
        <begin position="28"/>
        <end position="40"/>
    </location>
</feature>
<dbReference type="AlphaFoldDB" id="A0AAJ0B7Z0"/>
<dbReference type="InterPro" id="IPR000073">
    <property type="entry name" value="AB_hydrolase_1"/>
</dbReference>
<name>A0AAJ0B7Z0_9PEZI</name>
<comment type="similarity">
    <text evidence="1">Belongs to the peptidase S33 family. ABHD4/ABHD5 subfamily.</text>
</comment>
<dbReference type="PANTHER" id="PTHR42886:SF29">
    <property type="entry name" value="PUMMELIG, ISOFORM A"/>
    <property type="match status" value="1"/>
</dbReference>
<dbReference type="GO" id="GO:0004623">
    <property type="term" value="F:phospholipase A2 activity"/>
    <property type="evidence" value="ECO:0007669"/>
    <property type="project" value="TreeGrafter"/>
</dbReference>
<protein>
    <submittedName>
        <fullName evidence="4">Cardiolipin-specific deacylase, mitochondrial</fullName>
    </submittedName>
</protein>
<dbReference type="GO" id="GO:0055088">
    <property type="term" value="P:lipid homeostasis"/>
    <property type="evidence" value="ECO:0007669"/>
    <property type="project" value="TreeGrafter"/>
</dbReference>
<reference evidence="4" key="1">
    <citation type="submission" date="2023-06" db="EMBL/GenBank/DDBJ databases">
        <title>Genome-scale phylogeny and comparative genomics of the fungal order Sordariales.</title>
        <authorList>
            <consortium name="Lawrence Berkeley National Laboratory"/>
            <person name="Hensen N."/>
            <person name="Bonometti L."/>
            <person name="Westerberg I."/>
            <person name="Brannstrom I.O."/>
            <person name="Guillou S."/>
            <person name="Cros-Aarteil S."/>
            <person name="Calhoun S."/>
            <person name="Haridas S."/>
            <person name="Kuo A."/>
            <person name="Mondo S."/>
            <person name="Pangilinan J."/>
            <person name="Riley R."/>
            <person name="Labutti K."/>
            <person name="Andreopoulos B."/>
            <person name="Lipzen A."/>
            <person name="Chen C."/>
            <person name="Yanf M."/>
            <person name="Daum C."/>
            <person name="Ng V."/>
            <person name="Clum A."/>
            <person name="Steindorff A."/>
            <person name="Ohm R."/>
            <person name="Martin F."/>
            <person name="Silar P."/>
            <person name="Natvig D."/>
            <person name="Lalanne C."/>
            <person name="Gautier V."/>
            <person name="Ament-Velasquez S.L."/>
            <person name="Kruys A."/>
            <person name="Hutchinson M.I."/>
            <person name="Powell A.J."/>
            <person name="Barry K."/>
            <person name="Miller A.N."/>
            <person name="Grigoriev I.V."/>
            <person name="Debuchy R."/>
            <person name="Gladieux P."/>
            <person name="Thoren M.H."/>
            <person name="Johannesson H."/>
        </authorList>
    </citation>
    <scope>NUCLEOTIDE SEQUENCE</scope>
    <source>
        <strain evidence="4">PSN4</strain>
    </source>
</reference>
<sequence length="529" mass="59567">MLKTYTTTSVLLPKRLKLVSLQHSSKMTNDATLSETRSQHPQPQPTPASQSAKQQAQARQRPATYFPLGYKEAAHQWWTSLSSRQAERNVLSYIPWLREAGSDSHAQELAKSDPFGKRIWQSSMVQLSGKNRALNELAIHREGEQADDTLVMLHGYGAGLGFFYKNFEPLSRVKGWKLYALDMLGMGNSTRPPFRIHATDPQEKIREAENWFIDALEEWRRIRNIEKFTLMGHSLGGYLAVSYALKYPGRLNKLILASPVGIPEDPWAVNADMPEPEESTMANEFTQDQESIVQGKPAGVPGADNSKFLQARDKKAAAAQPNNATTPPKRPIPGWLVWLWDANVSPFSLVRLTGPFGPRLVSGWTSRRFNHLPPDEKDAIHAYTYSLFRQKGSGEYALPYLLAPGAYARSPVINRIQDVGRQIISPATETAPAVRETGFPIVLMYGDNDWMDVAGGYAAEEKIKQRVVQALLHGTDEEKRRENGAARVLIVRKAGHHLYIDNPDEFNEFVRREMEETREEGVRRRALLG</sequence>
<feature type="region of interest" description="Disordered" evidence="2">
    <location>
        <begin position="28"/>
        <end position="60"/>
    </location>
</feature>
<dbReference type="GO" id="GO:0006654">
    <property type="term" value="P:phosphatidic acid biosynthetic process"/>
    <property type="evidence" value="ECO:0007669"/>
    <property type="project" value="TreeGrafter"/>
</dbReference>
<gene>
    <name evidence="4" type="ORF">QBC47DRAFT_389648</name>
</gene>